<keyword evidence="5 7" id="KW-0472">Membrane</keyword>
<evidence type="ECO:0000259" key="8">
    <source>
        <dbReference type="Pfam" id="PF02687"/>
    </source>
</evidence>
<accession>A0A8B0SMX5</accession>
<feature type="transmembrane region" description="Helical" evidence="7">
    <location>
        <begin position="322"/>
        <end position="350"/>
    </location>
</feature>
<dbReference type="RefSeq" id="WP_207249913.1">
    <property type="nucleotide sequence ID" value="NZ_JAFMPM010000006.1"/>
</dbReference>
<feature type="domain" description="ABC3 transporter permease C-terminal" evidence="8">
    <location>
        <begin position="279"/>
        <end position="392"/>
    </location>
</feature>
<feature type="transmembrane region" description="Helical" evidence="7">
    <location>
        <begin position="274"/>
        <end position="301"/>
    </location>
</feature>
<reference evidence="11" key="2">
    <citation type="submission" date="2021-04" db="EMBL/GenBank/DDBJ databases">
        <title>Complete Genome and methylome analysis of Thiothrix fructosivorans ATCC 49748.</title>
        <authorList>
            <person name="Fomenkov A."/>
            <person name="Sun L."/>
            <person name="Vincze T."/>
            <person name="Grabovich M.Y."/>
            <person name="Roberts R.J."/>
        </authorList>
    </citation>
    <scope>NUCLEOTIDE SEQUENCE</scope>
    <source>
        <strain evidence="11">ATCC 49748</strain>
    </source>
</reference>
<dbReference type="PANTHER" id="PTHR30572">
    <property type="entry name" value="MEMBRANE COMPONENT OF TRANSPORTER-RELATED"/>
    <property type="match status" value="1"/>
</dbReference>
<dbReference type="EMBL" id="JAFMPM010000006">
    <property type="protein sequence ID" value="MBO0612214.1"/>
    <property type="molecule type" value="Genomic_DNA"/>
</dbReference>
<organism evidence="11">
    <name type="scientific">Thiothrix fructosivorans</name>
    <dbReference type="NCBI Taxonomy" id="111770"/>
    <lineage>
        <taxon>Bacteria</taxon>
        <taxon>Pseudomonadati</taxon>
        <taxon>Pseudomonadota</taxon>
        <taxon>Gammaproteobacteria</taxon>
        <taxon>Thiotrichales</taxon>
        <taxon>Thiotrichaceae</taxon>
        <taxon>Thiothrix</taxon>
    </lineage>
</organism>
<dbReference type="EMBL" id="CP072748">
    <property type="protein sequence ID" value="QTX12294.1"/>
    <property type="molecule type" value="Genomic_DNA"/>
</dbReference>
<dbReference type="GO" id="GO:0022857">
    <property type="term" value="F:transmembrane transporter activity"/>
    <property type="evidence" value="ECO:0007669"/>
    <property type="project" value="TreeGrafter"/>
</dbReference>
<comment type="similarity">
    <text evidence="6">Belongs to the ABC-4 integral membrane protein family.</text>
</comment>
<name>A0A8B0SMX5_9GAMM</name>
<evidence type="ECO:0000256" key="2">
    <source>
        <dbReference type="ARBA" id="ARBA00022475"/>
    </source>
</evidence>
<proteinExistence type="inferred from homology"/>
<dbReference type="Pfam" id="PF12704">
    <property type="entry name" value="MacB_PCD"/>
    <property type="match status" value="1"/>
</dbReference>
<evidence type="ECO:0000313" key="12">
    <source>
        <dbReference type="Proteomes" id="UP000664466"/>
    </source>
</evidence>
<comment type="subcellular location">
    <subcellularLocation>
        <location evidence="1">Cell membrane</location>
        <topology evidence="1">Multi-pass membrane protein</topology>
    </subcellularLocation>
</comment>
<evidence type="ECO:0000256" key="1">
    <source>
        <dbReference type="ARBA" id="ARBA00004651"/>
    </source>
</evidence>
<evidence type="ECO:0000256" key="4">
    <source>
        <dbReference type="ARBA" id="ARBA00022989"/>
    </source>
</evidence>
<keyword evidence="12" id="KW-1185">Reference proteome</keyword>
<evidence type="ECO:0000256" key="3">
    <source>
        <dbReference type="ARBA" id="ARBA00022692"/>
    </source>
</evidence>
<evidence type="ECO:0000313" key="11">
    <source>
        <dbReference type="EMBL" id="QTX12294.1"/>
    </source>
</evidence>
<dbReference type="Proteomes" id="UP000664466">
    <property type="component" value="Unassembled WGS sequence"/>
</dbReference>
<evidence type="ECO:0000313" key="10">
    <source>
        <dbReference type="EMBL" id="MBO0612214.1"/>
    </source>
</evidence>
<evidence type="ECO:0000256" key="5">
    <source>
        <dbReference type="ARBA" id="ARBA00023136"/>
    </source>
</evidence>
<dbReference type="InterPro" id="IPR025857">
    <property type="entry name" value="MacB_PCD"/>
</dbReference>
<dbReference type="Pfam" id="PF02687">
    <property type="entry name" value="FtsX"/>
    <property type="match status" value="1"/>
</dbReference>
<keyword evidence="4 7" id="KW-1133">Transmembrane helix</keyword>
<dbReference type="GO" id="GO:0005886">
    <property type="term" value="C:plasma membrane"/>
    <property type="evidence" value="ECO:0007669"/>
    <property type="project" value="UniProtKB-SubCell"/>
</dbReference>
<keyword evidence="3 7" id="KW-0812">Transmembrane</keyword>
<dbReference type="PANTHER" id="PTHR30572:SF4">
    <property type="entry name" value="ABC TRANSPORTER PERMEASE YTRF"/>
    <property type="match status" value="1"/>
</dbReference>
<evidence type="ECO:0000259" key="9">
    <source>
        <dbReference type="Pfam" id="PF12704"/>
    </source>
</evidence>
<dbReference type="AlphaFoldDB" id="A0A8B0SMX5"/>
<reference evidence="10 12" key="1">
    <citation type="submission" date="2021-03" db="EMBL/GenBank/DDBJ databases">
        <title>Draft genome and methylome analysis of Thiotrix fructosivoruns ATCC 49748.</title>
        <authorList>
            <person name="Fomenkov A."/>
            <person name="Grabovich M.Y."/>
            <person name="Roberts R.J."/>
        </authorList>
    </citation>
    <scope>NUCLEOTIDE SEQUENCE [LARGE SCALE GENOMIC DNA]</scope>
    <source>
        <strain evidence="10 12">ATCC 49748</strain>
    </source>
</reference>
<sequence>MLLADYLHLATTSIRFSRMRSFLTALGIAVGIAAVVLLTALGGGVQHYVLKQFTQFGAHIIAINPGKSSTLGVSGAMLSNVRPLSIEDAESLRRIQGVQTSVPVVQGNSPVEADKRTRWTTVLGVNHETLATWQLRVASGQFLPDDAARQARNLAVIGAKVRTELFPDSNPLGQAIRIGQERFRVIGVMESKGQILGFDMDDSVYIPVARAMALFNREGLMEIDVLYQAGANEAGIIAQIKALLIQRHGTEDVTITSQSDMLKTLGSILDILKAVVAGIGSISLLVGGVGILTIMSIAVNERTGEIGLLRALGASRQQVTRLFLLEAAALAGLGGIAGLVVGISIAWLLHLTLPALPVQIDWLYVMLAEAVAVVTGLLAGFAPAQRASALPPVDALRRE</sequence>
<keyword evidence="2" id="KW-1003">Cell membrane</keyword>
<feature type="domain" description="MacB-like periplasmic core" evidence="9">
    <location>
        <begin position="21"/>
        <end position="242"/>
    </location>
</feature>
<evidence type="ECO:0000256" key="7">
    <source>
        <dbReference type="SAM" id="Phobius"/>
    </source>
</evidence>
<feature type="transmembrane region" description="Helical" evidence="7">
    <location>
        <begin position="21"/>
        <end position="45"/>
    </location>
</feature>
<dbReference type="InterPro" id="IPR003838">
    <property type="entry name" value="ABC3_permease_C"/>
</dbReference>
<dbReference type="InterPro" id="IPR050250">
    <property type="entry name" value="Macrolide_Exporter_MacB"/>
</dbReference>
<protein>
    <submittedName>
        <fullName evidence="11">ABC transporter permease</fullName>
    </submittedName>
</protein>
<feature type="transmembrane region" description="Helical" evidence="7">
    <location>
        <begin position="362"/>
        <end position="382"/>
    </location>
</feature>
<gene>
    <name evidence="11" type="ORF">J1836_008210</name>
    <name evidence="10" type="ORF">J1836_04615</name>
</gene>
<evidence type="ECO:0000256" key="6">
    <source>
        <dbReference type="ARBA" id="ARBA00038076"/>
    </source>
</evidence>